<evidence type="ECO:0000256" key="1">
    <source>
        <dbReference type="SAM" id="MobiDB-lite"/>
    </source>
</evidence>
<dbReference type="Proteomes" id="UP000030701">
    <property type="component" value="Unassembled WGS sequence"/>
</dbReference>
<sequence length="237" mass="27531">MNTPPASIERPETRQFCDQNFSTRLARGIDRAVQERSEATPEPEFAHEASEDNYQYACEQLHGHFTPDQIHCYRKRINDAEYWEQEAKCYQNALPTHDRMPEGTITSTSEPEWKQLAQSFRETLCDLGFSASKIQCLRWCIPSQTYWQREAELLEPLSRAKEYKLILQWSREAQQKQRRSSRRSVQGRPASSCTDAPVSSRTRSKTVQSGISGNKLRDAKRISAKSSERRPAYRYAF</sequence>
<gene>
    <name evidence="2" type="ORF">FOTG_18355</name>
</gene>
<feature type="compositionally biased region" description="Basic and acidic residues" evidence="1">
    <location>
        <begin position="215"/>
        <end position="231"/>
    </location>
</feature>
<proteinExistence type="predicted"/>
<name>X0KHT5_FUSOX</name>
<reference evidence="2" key="1">
    <citation type="submission" date="2011-11" db="EMBL/GenBank/DDBJ databases">
        <title>The Genome Sequence of Fusarium oxysporum Cotton.</title>
        <authorList>
            <consortium name="The Broad Institute Genome Sequencing Platform"/>
            <person name="Ma L.-J."/>
            <person name="Gale L.R."/>
            <person name="Schwartz D.C."/>
            <person name="Zhou S."/>
            <person name="Corby-Kistler H."/>
            <person name="Young S.K."/>
            <person name="Zeng Q."/>
            <person name="Gargeya S."/>
            <person name="Fitzgerald M."/>
            <person name="Haas B."/>
            <person name="Abouelleil A."/>
            <person name="Alvarado L."/>
            <person name="Arachchi H.M."/>
            <person name="Berlin A."/>
            <person name="Brown A."/>
            <person name="Chapman S.B."/>
            <person name="Chen Z."/>
            <person name="Dunbar C."/>
            <person name="Freedman E."/>
            <person name="Gearin G."/>
            <person name="Goldberg J."/>
            <person name="Griggs A."/>
            <person name="Gujja S."/>
            <person name="Heiman D."/>
            <person name="Howarth C."/>
            <person name="Larson L."/>
            <person name="Lui A."/>
            <person name="MacDonald P.J.P."/>
            <person name="Montmayeur A."/>
            <person name="Murphy C."/>
            <person name="Neiman D."/>
            <person name="Pearson M."/>
            <person name="Priest M."/>
            <person name="Roberts A."/>
            <person name="Saif S."/>
            <person name="Shea T."/>
            <person name="Shenoy N."/>
            <person name="Sisk P."/>
            <person name="Stolte C."/>
            <person name="Sykes S."/>
            <person name="Wortman J."/>
            <person name="Nusbaum C."/>
            <person name="Birren B."/>
        </authorList>
    </citation>
    <scope>NUCLEOTIDE SEQUENCE [LARGE SCALE GENOMIC DNA]</scope>
    <source>
        <strain evidence="2">25433</strain>
    </source>
</reference>
<protein>
    <submittedName>
        <fullName evidence="2">Uncharacterized protein</fullName>
    </submittedName>
</protein>
<organism evidence="2">
    <name type="scientific">Fusarium oxysporum f. sp. vasinfectum 25433</name>
    <dbReference type="NCBI Taxonomy" id="1089449"/>
    <lineage>
        <taxon>Eukaryota</taxon>
        <taxon>Fungi</taxon>
        <taxon>Dikarya</taxon>
        <taxon>Ascomycota</taxon>
        <taxon>Pezizomycotina</taxon>
        <taxon>Sordariomycetes</taxon>
        <taxon>Hypocreomycetidae</taxon>
        <taxon>Hypocreales</taxon>
        <taxon>Nectriaceae</taxon>
        <taxon>Fusarium</taxon>
        <taxon>Fusarium oxysporum species complex</taxon>
    </lineage>
</organism>
<dbReference type="AlphaFoldDB" id="X0KHT5"/>
<accession>X0KHT5</accession>
<feature type="region of interest" description="Disordered" evidence="1">
    <location>
        <begin position="176"/>
        <end position="237"/>
    </location>
</feature>
<reference evidence="2" key="2">
    <citation type="submission" date="2012-05" db="EMBL/GenBank/DDBJ databases">
        <title>The Genome Annotation of Fusarium oxysporum Cotton.</title>
        <authorList>
            <consortium name="The Broad Institute Genomics Platform"/>
            <person name="Ma L.-J."/>
            <person name="Corby-Kistler H."/>
            <person name="Broz K."/>
            <person name="Gale L.R."/>
            <person name="Jonkers W."/>
            <person name="O'Donnell K."/>
            <person name="Ploetz R."/>
            <person name="Steinberg C."/>
            <person name="Schwartz D.C."/>
            <person name="VanEtten H."/>
            <person name="Zhou S."/>
            <person name="Young S.K."/>
            <person name="Zeng Q."/>
            <person name="Gargeya S."/>
            <person name="Fitzgerald M."/>
            <person name="Abouelleil A."/>
            <person name="Alvarado L."/>
            <person name="Chapman S.B."/>
            <person name="Gainer-Dewar J."/>
            <person name="Goldberg J."/>
            <person name="Griggs A."/>
            <person name="Gujja S."/>
            <person name="Hansen M."/>
            <person name="Howarth C."/>
            <person name="Imamovic A."/>
            <person name="Ireland A."/>
            <person name="Larimer J."/>
            <person name="McCowan C."/>
            <person name="Murphy C."/>
            <person name="Pearson M."/>
            <person name="Poon T.W."/>
            <person name="Priest M."/>
            <person name="Roberts A."/>
            <person name="Saif S."/>
            <person name="Shea T."/>
            <person name="Sykes S."/>
            <person name="Wortman J."/>
            <person name="Nusbaum C."/>
            <person name="Birren B."/>
        </authorList>
    </citation>
    <scope>NUCLEOTIDE SEQUENCE</scope>
    <source>
        <strain evidence="2">25433</strain>
    </source>
</reference>
<dbReference type="EMBL" id="JH658169">
    <property type="protein sequence ID" value="EXM13189.1"/>
    <property type="molecule type" value="Genomic_DNA"/>
</dbReference>
<dbReference type="HOGENOM" id="CLU_098012_0_0_1"/>
<feature type="compositionally biased region" description="Polar residues" evidence="1">
    <location>
        <begin position="189"/>
        <end position="212"/>
    </location>
</feature>
<evidence type="ECO:0000313" key="2">
    <source>
        <dbReference type="EMBL" id="EXM13189.1"/>
    </source>
</evidence>